<keyword evidence="2" id="KW-1185">Reference proteome</keyword>
<dbReference type="InterPro" id="IPR005624">
    <property type="entry name" value="PduO/GlcC-like"/>
</dbReference>
<dbReference type="InterPro" id="IPR038084">
    <property type="entry name" value="PduO/GlcC-like_sf"/>
</dbReference>
<dbReference type="PANTHER" id="PTHR28255">
    <property type="match status" value="1"/>
</dbReference>
<evidence type="ECO:0000313" key="2">
    <source>
        <dbReference type="Proteomes" id="UP000463051"/>
    </source>
</evidence>
<protein>
    <submittedName>
        <fullName evidence="1">Heme-degrading domain-containing protein</fullName>
    </submittedName>
</protein>
<name>A0A7X2H449_9BACL</name>
<dbReference type="SUPFAM" id="SSF143744">
    <property type="entry name" value="GlcG-like"/>
    <property type="match status" value="1"/>
</dbReference>
<dbReference type="EMBL" id="WJXB01000003">
    <property type="protein sequence ID" value="MRN53202.1"/>
    <property type="molecule type" value="Genomic_DNA"/>
</dbReference>
<dbReference type="Pfam" id="PF03928">
    <property type="entry name" value="HbpS-like"/>
    <property type="match status" value="1"/>
</dbReference>
<gene>
    <name evidence="1" type="ORF">GJB61_09370</name>
</gene>
<accession>A0A7X2H449</accession>
<comment type="caution">
    <text evidence="1">The sequence shown here is derived from an EMBL/GenBank/DDBJ whole genome shotgun (WGS) entry which is preliminary data.</text>
</comment>
<dbReference type="InterPro" id="IPR010371">
    <property type="entry name" value="YBR137W-like"/>
</dbReference>
<dbReference type="AlphaFoldDB" id="A0A7X2H449"/>
<dbReference type="Gene3D" id="3.30.450.150">
    <property type="entry name" value="Haem-degrading domain"/>
    <property type="match status" value="1"/>
</dbReference>
<organism evidence="1 2">
    <name type="scientific">Paenibacillus monticola</name>
    <dbReference type="NCBI Taxonomy" id="2666075"/>
    <lineage>
        <taxon>Bacteria</taxon>
        <taxon>Bacillati</taxon>
        <taxon>Bacillota</taxon>
        <taxon>Bacilli</taxon>
        <taxon>Bacillales</taxon>
        <taxon>Paenibacillaceae</taxon>
        <taxon>Paenibacillus</taxon>
    </lineage>
</organism>
<dbReference type="NCBIfam" id="NF002696">
    <property type="entry name" value="PRK02487.1-5"/>
    <property type="match status" value="1"/>
</dbReference>
<dbReference type="PANTHER" id="PTHR28255:SF1">
    <property type="entry name" value="UPF0303 PROTEIN YBR137W"/>
    <property type="match status" value="1"/>
</dbReference>
<proteinExistence type="predicted"/>
<sequence>MCLCLENYTELAEQILQQESDLQFVEFSNQSAIQIGNAILERATNGDKLIAVDIRKNGQVLFHAKMEGTGPNNDRWIDRKINVVNHFGHSSYYMHVLYKSWNTTIEESAFVDPMDYAAEGGSFPIIIKNVGHIGTISVSGLEGHEDHGLIIAVLEDFLKC</sequence>
<reference evidence="1 2" key="1">
    <citation type="submission" date="2019-11" db="EMBL/GenBank/DDBJ databases">
        <title>Paenibacillus monticola sp. nov., a novel PGPR strain isolated from mountain sample in China.</title>
        <authorList>
            <person name="Zhao Q."/>
            <person name="Li H.-P."/>
            <person name="Zhang J.-L."/>
        </authorList>
    </citation>
    <scope>NUCLEOTIDE SEQUENCE [LARGE SCALE GENOMIC DNA]</scope>
    <source>
        <strain evidence="1 2">LC-T2</strain>
    </source>
</reference>
<dbReference type="PIRSF" id="PIRSF008757">
    <property type="entry name" value="UCP008757"/>
    <property type="match status" value="1"/>
</dbReference>
<dbReference type="Proteomes" id="UP000463051">
    <property type="component" value="Unassembled WGS sequence"/>
</dbReference>
<evidence type="ECO:0000313" key="1">
    <source>
        <dbReference type="EMBL" id="MRN53202.1"/>
    </source>
</evidence>